<keyword evidence="1" id="KW-0732">Signal</keyword>
<evidence type="ECO:0000313" key="2">
    <source>
        <dbReference type="EMBL" id="QDV88384.1"/>
    </source>
</evidence>
<organism evidence="2 3">
    <name type="scientific">Stieleria magnilauensis</name>
    <dbReference type="NCBI Taxonomy" id="2527963"/>
    <lineage>
        <taxon>Bacteria</taxon>
        <taxon>Pseudomonadati</taxon>
        <taxon>Planctomycetota</taxon>
        <taxon>Planctomycetia</taxon>
        <taxon>Pirellulales</taxon>
        <taxon>Pirellulaceae</taxon>
        <taxon>Stieleria</taxon>
    </lineage>
</organism>
<dbReference type="EMBL" id="CP036432">
    <property type="protein sequence ID" value="QDV88384.1"/>
    <property type="molecule type" value="Genomic_DNA"/>
</dbReference>
<gene>
    <name evidence="2" type="ORF">TBK1r_74160</name>
</gene>
<keyword evidence="3" id="KW-1185">Reference proteome</keyword>
<reference evidence="2 3" key="1">
    <citation type="submission" date="2019-02" db="EMBL/GenBank/DDBJ databases">
        <title>Deep-cultivation of Planctomycetes and their phenomic and genomic characterization uncovers novel biology.</title>
        <authorList>
            <person name="Wiegand S."/>
            <person name="Jogler M."/>
            <person name="Boedeker C."/>
            <person name="Pinto D."/>
            <person name="Vollmers J."/>
            <person name="Rivas-Marin E."/>
            <person name="Kohn T."/>
            <person name="Peeters S.H."/>
            <person name="Heuer A."/>
            <person name="Rast P."/>
            <person name="Oberbeckmann S."/>
            <person name="Bunk B."/>
            <person name="Jeske O."/>
            <person name="Meyerdierks A."/>
            <person name="Storesund J.E."/>
            <person name="Kallscheuer N."/>
            <person name="Luecker S."/>
            <person name="Lage O.M."/>
            <person name="Pohl T."/>
            <person name="Merkel B.J."/>
            <person name="Hornburger P."/>
            <person name="Mueller R.-W."/>
            <person name="Bruemmer F."/>
            <person name="Labrenz M."/>
            <person name="Spormann A.M."/>
            <person name="Op den Camp H."/>
            <person name="Overmann J."/>
            <person name="Amann R."/>
            <person name="Jetten M.S.M."/>
            <person name="Mascher T."/>
            <person name="Medema M.H."/>
            <person name="Devos D.P."/>
            <person name="Kaster A.-K."/>
            <person name="Ovreas L."/>
            <person name="Rohde M."/>
            <person name="Galperin M.Y."/>
            <person name="Jogler C."/>
        </authorList>
    </citation>
    <scope>NUCLEOTIDE SEQUENCE [LARGE SCALE GENOMIC DNA]</scope>
    <source>
        <strain evidence="2 3">TBK1r</strain>
    </source>
</reference>
<dbReference type="Proteomes" id="UP000318081">
    <property type="component" value="Chromosome"/>
</dbReference>
<sequence>MNSVYRCLVLCVFASAVAADDSTIRLDDFKSPLARKAVKTYTDRIDFLQQSMQEHLETATETLRESLKAALEQAAKDGDLKETERISKFLQTDASTPVDNSRSEDGKVLPGLRKENAQLRAEMERFENFRPVIVIEQTVDGNTKNSTQIVLQADGTILTSTPDLNASWTLQGRSLKLTWRSRNGVVVDANTLDEAGKQFSGTNNRGKRLSGRVLLGSFNAAKRVGKQ</sequence>
<evidence type="ECO:0000256" key="1">
    <source>
        <dbReference type="SAM" id="SignalP"/>
    </source>
</evidence>
<proteinExistence type="predicted"/>
<feature type="chain" id="PRO_5046955590" evidence="1">
    <location>
        <begin position="19"/>
        <end position="227"/>
    </location>
</feature>
<accession>A0ABX5Y2A5</accession>
<evidence type="ECO:0000313" key="3">
    <source>
        <dbReference type="Proteomes" id="UP000318081"/>
    </source>
</evidence>
<feature type="signal peptide" evidence="1">
    <location>
        <begin position="1"/>
        <end position="18"/>
    </location>
</feature>
<protein>
    <submittedName>
        <fullName evidence="2">Uncharacterized protein</fullName>
    </submittedName>
</protein>
<name>A0ABX5Y2A5_9BACT</name>